<sequence>MVSSFYQHLNVMKSEIRLLEILQNTSNDAAYRLSTVSLDDSPNFTALSYVWGDAAVTDDIVVNDATVPVTVNLSSALKHVSKHWQKTFQDRNSNSFRLWVDALCINQLDIQERNEQVLLMRSIYTSAELVLGWLGPEDEKVPLALETLQMLEPEFGDPQDPTWDINKLCDFAWLNKYPGLNEDDPPLVHSLTEDKIWSALAENKVWSALDLFCHLPYWKRVWIVQEMVLAKRLLFISPSTSASLETFGVVCSVLLLITQELNKGHLSRPHFVSRSTWSVLSLPNGLQSKYAPIALSTMCRTMFISRKTATLEGCRIMNTMFARAGAIRGASNPKDHVYGTLGLSSLHIVPDYSSDKSVGDVYAEYVSAVMEGDRESGLFFLSEAGIGLFENDLKLPSWVPNYPEISQGTPSWRYSGNASFGTFGSDVPVTRISGRILSVAGVHMQTISRLGVSPTVEGLTDKQLLSFIRDFTSRHLKYATGIPALQAIYRVFTTSNTYEFNVPNLLHTYAFVHCLFNNVLMEHDDVEDIWRKLVAFGLPHLGQDAHFNILNTFFWHNDIGPDEIESTSARIGIPDSRELFLEEISNAKTQLSRDLSANTDRRLFETDSGYLGLAPEKAAEGDLVCILNGCEMVALLRKHGNNYLFVGLCFVLGLMDGEARAYLDAGRTKVKIFDIK</sequence>
<dbReference type="RefSeq" id="XP_018067789.1">
    <property type="nucleotide sequence ID" value="XM_018218652.1"/>
</dbReference>
<dbReference type="OrthoDB" id="5386682at2759"/>
<dbReference type="InParanoid" id="A0A194X0F7"/>
<accession>A0A194X0F7</accession>
<dbReference type="InterPro" id="IPR052895">
    <property type="entry name" value="HetReg/Transcr_Mod"/>
</dbReference>
<keyword evidence="3" id="KW-1185">Reference proteome</keyword>
<name>A0A194X0F7_MOLSC</name>
<dbReference type="AlphaFoldDB" id="A0A194X0F7"/>
<dbReference type="KEGG" id="psco:LY89DRAFT_721443"/>
<dbReference type="PANTHER" id="PTHR24148:SF73">
    <property type="entry name" value="HET DOMAIN PROTEIN (AFU_ORTHOLOGUE AFUA_8G01020)"/>
    <property type="match status" value="1"/>
</dbReference>
<evidence type="ECO:0000313" key="3">
    <source>
        <dbReference type="Proteomes" id="UP000070700"/>
    </source>
</evidence>
<dbReference type="PANTHER" id="PTHR24148">
    <property type="entry name" value="ANKYRIN REPEAT DOMAIN-CONTAINING PROTEIN 39 HOMOLOG-RELATED"/>
    <property type="match status" value="1"/>
</dbReference>
<evidence type="ECO:0000313" key="2">
    <source>
        <dbReference type="EMBL" id="KUJ13434.1"/>
    </source>
</evidence>
<organism evidence="2 3">
    <name type="scientific">Mollisia scopiformis</name>
    <name type="common">Conifer needle endophyte fungus</name>
    <name type="synonym">Phialocephala scopiformis</name>
    <dbReference type="NCBI Taxonomy" id="149040"/>
    <lineage>
        <taxon>Eukaryota</taxon>
        <taxon>Fungi</taxon>
        <taxon>Dikarya</taxon>
        <taxon>Ascomycota</taxon>
        <taxon>Pezizomycotina</taxon>
        <taxon>Leotiomycetes</taxon>
        <taxon>Helotiales</taxon>
        <taxon>Mollisiaceae</taxon>
        <taxon>Mollisia</taxon>
    </lineage>
</organism>
<feature type="domain" description="Heterokaryon incompatibility" evidence="1">
    <location>
        <begin position="44"/>
        <end position="226"/>
    </location>
</feature>
<gene>
    <name evidence="2" type="ORF">LY89DRAFT_721443</name>
</gene>
<dbReference type="GeneID" id="28828378"/>
<evidence type="ECO:0000259" key="1">
    <source>
        <dbReference type="Pfam" id="PF06985"/>
    </source>
</evidence>
<protein>
    <submittedName>
        <fullName evidence="2">HET-domain-containing protein</fullName>
    </submittedName>
</protein>
<dbReference type="Pfam" id="PF06985">
    <property type="entry name" value="HET"/>
    <property type="match status" value="1"/>
</dbReference>
<dbReference type="EMBL" id="KQ947422">
    <property type="protein sequence ID" value="KUJ13434.1"/>
    <property type="molecule type" value="Genomic_DNA"/>
</dbReference>
<dbReference type="Proteomes" id="UP000070700">
    <property type="component" value="Unassembled WGS sequence"/>
</dbReference>
<proteinExistence type="predicted"/>
<reference evidence="2 3" key="1">
    <citation type="submission" date="2015-10" db="EMBL/GenBank/DDBJ databases">
        <title>Full genome of DAOMC 229536 Phialocephala scopiformis, a fungal endophyte of spruce producing the potent anti-insectan compound rugulosin.</title>
        <authorList>
            <consortium name="DOE Joint Genome Institute"/>
            <person name="Walker A.K."/>
            <person name="Frasz S.L."/>
            <person name="Seifert K.A."/>
            <person name="Miller J.D."/>
            <person name="Mondo S.J."/>
            <person name="Labutti K."/>
            <person name="Lipzen A."/>
            <person name="Dockter R."/>
            <person name="Kennedy M."/>
            <person name="Grigoriev I.V."/>
            <person name="Spatafora J.W."/>
        </authorList>
    </citation>
    <scope>NUCLEOTIDE SEQUENCE [LARGE SCALE GENOMIC DNA]</scope>
    <source>
        <strain evidence="2 3">CBS 120377</strain>
    </source>
</reference>
<dbReference type="InterPro" id="IPR010730">
    <property type="entry name" value="HET"/>
</dbReference>
<dbReference type="Pfam" id="PF26639">
    <property type="entry name" value="Het-6_barrel"/>
    <property type="match status" value="1"/>
</dbReference>